<dbReference type="InterPro" id="IPR036188">
    <property type="entry name" value="FAD/NAD-bd_sf"/>
</dbReference>
<keyword evidence="3 5" id="KW-0125">Carotenoid biosynthesis</keyword>
<proteinExistence type="inferred from homology"/>
<dbReference type="SUPFAM" id="SSF51905">
    <property type="entry name" value="FAD/NAD(P)-binding domain"/>
    <property type="match status" value="1"/>
</dbReference>
<dbReference type="EMBL" id="JABBGF010000001">
    <property type="protein sequence ID" value="NML56980.1"/>
    <property type="molecule type" value="Genomic_DNA"/>
</dbReference>
<dbReference type="GO" id="GO:0016117">
    <property type="term" value="P:carotenoid biosynthetic process"/>
    <property type="evidence" value="ECO:0007669"/>
    <property type="project" value="UniProtKB-KW"/>
</dbReference>
<evidence type="ECO:0000256" key="1">
    <source>
        <dbReference type="ARBA" id="ARBA00004829"/>
    </source>
</evidence>
<dbReference type="GO" id="GO:0016491">
    <property type="term" value="F:oxidoreductase activity"/>
    <property type="evidence" value="ECO:0007669"/>
    <property type="project" value="UniProtKB-KW"/>
</dbReference>
<keyword evidence="4 5" id="KW-0560">Oxidoreductase</keyword>
<dbReference type="InterPro" id="IPR002937">
    <property type="entry name" value="Amino_oxidase"/>
</dbReference>
<comment type="pathway">
    <text evidence="1 5">Carotenoid biosynthesis.</text>
</comment>
<evidence type="ECO:0000259" key="6">
    <source>
        <dbReference type="Pfam" id="PF01593"/>
    </source>
</evidence>
<name>A0A7Y0FIA5_9FLAO</name>
<accession>A0A7Y0FIA5</accession>
<protein>
    <submittedName>
        <fullName evidence="7">Phytoene desaturase</fullName>
    </submittedName>
</protein>
<evidence type="ECO:0000256" key="5">
    <source>
        <dbReference type="RuleBase" id="RU362075"/>
    </source>
</evidence>
<keyword evidence="8" id="KW-1185">Reference proteome</keyword>
<comment type="similarity">
    <text evidence="2 5">Belongs to the carotenoid/retinoid oxidoreductase family.</text>
</comment>
<dbReference type="PANTHER" id="PTHR43734">
    <property type="entry name" value="PHYTOENE DESATURASE"/>
    <property type="match status" value="1"/>
</dbReference>
<dbReference type="Pfam" id="PF01593">
    <property type="entry name" value="Amino_oxidase"/>
    <property type="match status" value="1"/>
</dbReference>
<evidence type="ECO:0000313" key="7">
    <source>
        <dbReference type="EMBL" id="NML56980.1"/>
    </source>
</evidence>
<dbReference type="AlphaFoldDB" id="A0A7Y0FIA5"/>
<dbReference type="InterPro" id="IPR014105">
    <property type="entry name" value="Carotenoid/retinoid_OxRdtase"/>
</dbReference>
<evidence type="ECO:0000256" key="2">
    <source>
        <dbReference type="ARBA" id="ARBA00006046"/>
    </source>
</evidence>
<evidence type="ECO:0000313" key="8">
    <source>
        <dbReference type="Proteomes" id="UP000552615"/>
    </source>
</evidence>
<feature type="domain" description="Amine oxidase" evidence="6">
    <location>
        <begin position="12"/>
        <end position="485"/>
    </location>
</feature>
<reference evidence="7 8" key="1">
    <citation type="submission" date="2020-04" db="EMBL/GenBank/DDBJ databases">
        <title>Chryseobacterium sp. RJ-7-14 sp. nov., isolated from Jeju soil.</title>
        <authorList>
            <person name="Dahal R.H."/>
            <person name="Chaudhary D.K."/>
        </authorList>
    </citation>
    <scope>NUCLEOTIDE SEQUENCE [LARGE SCALE GENOMIC DNA]</scope>
    <source>
        <strain evidence="7 8">RJ-7-14</strain>
    </source>
</reference>
<sequence length="489" mass="56088">MKKKIAVIGSGFSGLSAAAYASKEGHEVHLFEKNGEIGGRARHFKTENGYTFDMGPSWYWMPDIIESFFNNFGKKATDFYTLVPLDPQFEMVFSDGTMNIPHNYEEMKELFEKTEPGAGKKLDEFMKDAQYKYEVGMQDFVNKPCHSWFEFVSPKIAKSAMKLDLLTNFQRFVRKYFNNPKLIVLMEFPVIFLGAAPKDIPALYSLMNYGGYKLGTWYPMGGFSKIIDAMKDIAEEQGTRFYVNADVQKINVDQKKASSLTVNQKQIDFDVIIASSDYHHTETKLLSEEFRNYDEKYWEKRVFAPSCLIYYLGFKEKIPNLKHHTLFFENDLDLHTQEIYTDKKWPTKPLFYACCPSKTDPSVAPENCENVFLLMPVAPGIEDSEEIRERYFMEMILRLEKHTGASDLLLKIDYKKSYCIKDFKEDYNAYQGNAYGLANTLSQTAVLKPSLRNKKVKNLFYTGQLTVPGPGVPPSIISGKIAATEATKN</sequence>
<evidence type="ECO:0000256" key="4">
    <source>
        <dbReference type="ARBA" id="ARBA00023002"/>
    </source>
</evidence>
<gene>
    <name evidence="7" type="primary">crtI</name>
    <name evidence="7" type="ORF">HHL20_06445</name>
</gene>
<evidence type="ECO:0000256" key="3">
    <source>
        <dbReference type="ARBA" id="ARBA00022746"/>
    </source>
</evidence>
<dbReference type="RefSeq" id="WP_169230339.1">
    <property type="nucleotide sequence ID" value="NZ_JABBGF010000001.1"/>
</dbReference>
<dbReference type="PRINTS" id="PR00419">
    <property type="entry name" value="ADXRDTASE"/>
</dbReference>
<organism evidence="7 8">
    <name type="scientific">Chryseobacterium cheonjiense</name>
    <dbReference type="NCBI Taxonomy" id="2728845"/>
    <lineage>
        <taxon>Bacteria</taxon>
        <taxon>Pseudomonadati</taxon>
        <taxon>Bacteroidota</taxon>
        <taxon>Flavobacteriia</taxon>
        <taxon>Flavobacteriales</taxon>
        <taxon>Weeksellaceae</taxon>
        <taxon>Chryseobacterium group</taxon>
        <taxon>Chryseobacterium</taxon>
    </lineage>
</organism>
<dbReference type="NCBIfam" id="TIGR02734">
    <property type="entry name" value="crtI_fam"/>
    <property type="match status" value="1"/>
</dbReference>
<dbReference type="Proteomes" id="UP000552615">
    <property type="component" value="Unassembled WGS sequence"/>
</dbReference>
<dbReference type="Gene3D" id="3.50.50.60">
    <property type="entry name" value="FAD/NAD(P)-binding domain"/>
    <property type="match status" value="2"/>
</dbReference>
<dbReference type="PANTHER" id="PTHR43734:SF1">
    <property type="entry name" value="PHYTOENE DESATURASE"/>
    <property type="match status" value="1"/>
</dbReference>
<comment type="caution">
    <text evidence="7">The sequence shown here is derived from an EMBL/GenBank/DDBJ whole genome shotgun (WGS) entry which is preliminary data.</text>
</comment>